<name>A0AAE1BRL2_PETCI</name>
<dbReference type="Proteomes" id="UP001286313">
    <property type="component" value="Unassembled WGS sequence"/>
</dbReference>
<protein>
    <submittedName>
        <fullName evidence="1">Uncharacterized protein</fullName>
    </submittedName>
</protein>
<keyword evidence="2" id="KW-1185">Reference proteome</keyword>
<dbReference type="AlphaFoldDB" id="A0AAE1BRL2"/>
<sequence>YQKFRTPARAAGPSLPVSQSENLQRGRVGLRLAPVYYWQVLGIYGSQCEAMFVVGTMVFCPTGGSLLRVP</sequence>
<gene>
    <name evidence="1" type="ORF">Pcinc_039455</name>
</gene>
<reference evidence="1" key="1">
    <citation type="submission" date="2023-10" db="EMBL/GenBank/DDBJ databases">
        <title>Genome assemblies of two species of porcelain crab, Petrolisthes cinctipes and Petrolisthes manimaculis (Anomura: Porcellanidae).</title>
        <authorList>
            <person name="Angst P."/>
        </authorList>
    </citation>
    <scope>NUCLEOTIDE SEQUENCE</scope>
    <source>
        <strain evidence="1">PB745_01</strain>
        <tissue evidence="1">Gill</tissue>
    </source>
</reference>
<organism evidence="1 2">
    <name type="scientific">Petrolisthes cinctipes</name>
    <name type="common">Flat porcelain crab</name>
    <dbReference type="NCBI Taxonomy" id="88211"/>
    <lineage>
        <taxon>Eukaryota</taxon>
        <taxon>Metazoa</taxon>
        <taxon>Ecdysozoa</taxon>
        <taxon>Arthropoda</taxon>
        <taxon>Crustacea</taxon>
        <taxon>Multicrustacea</taxon>
        <taxon>Malacostraca</taxon>
        <taxon>Eumalacostraca</taxon>
        <taxon>Eucarida</taxon>
        <taxon>Decapoda</taxon>
        <taxon>Pleocyemata</taxon>
        <taxon>Anomura</taxon>
        <taxon>Galatheoidea</taxon>
        <taxon>Porcellanidae</taxon>
        <taxon>Petrolisthes</taxon>
    </lineage>
</organism>
<proteinExistence type="predicted"/>
<dbReference type="EMBL" id="JAWQEG010006731">
    <property type="protein sequence ID" value="KAK3854029.1"/>
    <property type="molecule type" value="Genomic_DNA"/>
</dbReference>
<comment type="caution">
    <text evidence="1">The sequence shown here is derived from an EMBL/GenBank/DDBJ whole genome shotgun (WGS) entry which is preliminary data.</text>
</comment>
<evidence type="ECO:0000313" key="1">
    <source>
        <dbReference type="EMBL" id="KAK3854029.1"/>
    </source>
</evidence>
<accession>A0AAE1BRL2</accession>
<feature type="non-terminal residue" evidence="1">
    <location>
        <position position="1"/>
    </location>
</feature>
<evidence type="ECO:0000313" key="2">
    <source>
        <dbReference type="Proteomes" id="UP001286313"/>
    </source>
</evidence>